<protein>
    <submittedName>
        <fullName evidence="1">Uncharacterized protein</fullName>
    </submittedName>
</protein>
<comment type="caution">
    <text evidence="1">The sequence shown here is derived from an EMBL/GenBank/DDBJ whole genome shotgun (WGS) entry which is preliminary data.</text>
</comment>
<accession>A0ABP9AVZ3</accession>
<name>A0ABP9AVZ3_9GAMM</name>
<gene>
    <name evidence="1" type="ORF">GCM10023307_09480</name>
</gene>
<dbReference type="Proteomes" id="UP001499959">
    <property type="component" value="Unassembled WGS sequence"/>
</dbReference>
<keyword evidence="2" id="KW-1185">Reference proteome</keyword>
<organism evidence="1 2">
    <name type="scientific">Lysobacter hankyongensis</name>
    <dbReference type="NCBI Taxonomy" id="1176535"/>
    <lineage>
        <taxon>Bacteria</taxon>
        <taxon>Pseudomonadati</taxon>
        <taxon>Pseudomonadota</taxon>
        <taxon>Gammaproteobacteria</taxon>
        <taxon>Lysobacterales</taxon>
        <taxon>Lysobacteraceae</taxon>
        <taxon>Lysobacter</taxon>
    </lineage>
</organism>
<evidence type="ECO:0000313" key="2">
    <source>
        <dbReference type="Proteomes" id="UP001499959"/>
    </source>
</evidence>
<reference evidence="2" key="1">
    <citation type="journal article" date="2019" name="Int. J. Syst. Evol. Microbiol.">
        <title>The Global Catalogue of Microorganisms (GCM) 10K type strain sequencing project: providing services to taxonomists for standard genome sequencing and annotation.</title>
        <authorList>
            <consortium name="The Broad Institute Genomics Platform"/>
            <consortium name="The Broad Institute Genome Sequencing Center for Infectious Disease"/>
            <person name="Wu L."/>
            <person name="Ma J."/>
        </authorList>
    </citation>
    <scope>NUCLEOTIDE SEQUENCE [LARGE SCALE GENOMIC DNA]</scope>
    <source>
        <strain evidence="2">JCM 18204</strain>
    </source>
</reference>
<evidence type="ECO:0000313" key="1">
    <source>
        <dbReference type="EMBL" id="GAA4786675.1"/>
    </source>
</evidence>
<proteinExistence type="predicted"/>
<sequence length="186" mass="20288">MHARMDDSTRRLTLQNETPYIAMFVVRRGDMTIARLPGLAPGAVQQVPTAQTYTVVATTVLEGNTYTSAPIAFTGAMGFLARIVQHQAQGTYAFELVAMPSSDPRQLQFQKTTIGPVTFQVSANGMPLQSVVIANDFTMRTLQIGDIYSIYAVINGITTETVTIHDPDAVIAVVEESDESYALEIR</sequence>
<dbReference type="EMBL" id="BAABJE010000002">
    <property type="protein sequence ID" value="GAA4786675.1"/>
    <property type="molecule type" value="Genomic_DNA"/>
</dbReference>